<evidence type="ECO:0000313" key="2">
    <source>
        <dbReference type="EMBL" id="KDR15891.1"/>
    </source>
</evidence>
<feature type="chain" id="PRO_5001644578" description="Secreted protein" evidence="1">
    <location>
        <begin position="22"/>
        <end position="100"/>
    </location>
</feature>
<name>A0A067QZM0_ZOONE</name>
<proteinExistence type="predicted"/>
<protein>
    <recommendedName>
        <fullName evidence="4">Secreted protein</fullName>
    </recommendedName>
</protein>
<dbReference type="InParanoid" id="A0A067QZM0"/>
<feature type="signal peptide" evidence="1">
    <location>
        <begin position="1"/>
        <end position="21"/>
    </location>
</feature>
<accession>A0A067QZM0</accession>
<gene>
    <name evidence="2" type="ORF">L798_09817</name>
</gene>
<sequence>MMVKMLIVVYWVLTLHNLVHGYHRLEEEHITSISRSSSELVTNYKTTQHHNLVNYIIKTFFCKLSCTNTSISVSSSEEEQTLQQPHHTSGSIQLWYALSC</sequence>
<evidence type="ECO:0008006" key="4">
    <source>
        <dbReference type="Google" id="ProtNLM"/>
    </source>
</evidence>
<keyword evidence="3" id="KW-1185">Reference proteome</keyword>
<dbReference type="EMBL" id="KK852811">
    <property type="protein sequence ID" value="KDR15891.1"/>
    <property type="molecule type" value="Genomic_DNA"/>
</dbReference>
<keyword evidence="1" id="KW-0732">Signal</keyword>
<dbReference type="AlphaFoldDB" id="A0A067QZM0"/>
<evidence type="ECO:0000313" key="3">
    <source>
        <dbReference type="Proteomes" id="UP000027135"/>
    </source>
</evidence>
<reference evidence="2 3" key="1">
    <citation type="journal article" date="2014" name="Nat. Commun.">
        <title>Molecular traces of alternative social organization in a termite genome.</title>
        <authorList>
            <person name="Terrapon N."/>
            <person name="Li C."/>
            <person name="Robertson H.M."/>
            <person name="Ji L."/>
            <person name="Meng X."/>
            <person name="Booth W."/>
            <person name="Chen Z."/>
            <person name="Childers C.P."/>
            <person name="Glastad K.M."/>
            <person name="Gokhale K."/>
            <person name="Gowin J."/>
            <person name="Gronenberg W."/>
            <person name="Hermansen R.A."/>
            <person name="Hu H."/>
            <person name="Hunt B.G."/>
            <person name="Huylmans A.K."/>
            <person name="Khalil S.M."/>
            <person name="Mitchell R.D."/>
            <person name="Munoz-Torres M.C."/>
            <person name="Mustard J.A."/>
            <person name="Pan H."/>
            <person name="Reese J.T."/>
            <person name="Scharf M.E."/>
            <person name="Sun F."/>
            <person name="Vogel H."/>
            <person name="Xiao J."/>
            <person name="Yang W."/>
            <person name="Yang Z."/>
            <person name="Yang Z."/>
            <person name="Zhou J."/>
            <person name="Zhu J."/>
            <person name="Brent C.S."/>
            <person name="Elsik C.G."/>
            <person name="Goodisman M.A."/>
            <person name="Liberles D.A."/>
            <person name="Roe R.M."/>
            <person name="Vargo E.L."/>
            <person name="Vilcinskas A."/>
            <person name="Wang J."/>
            <person name="Bornberg-Bauer E."/>
            <person name="Korb J."/>
            <person name="Zhang G."/>
            <person name="Liebig J."/>
        </authorList>
    </citation>
    <scope>NUCLEOTIDE SEQUENCE [LARGE SCALE GENOMIC DNA]</scope>
    <source>
        <tissue evidence="2">Whole organism</tissue>
    </source>
</reference>
<organism evidence="2 3">
    <name type="scientific">Zootermopsis nevadensis</name>
    <name type="common">Dampwood termite</name>
    <dbReference type="NCBI Taxonomy" id="136037"/>
    <lineage>
        <taxon>Eukaryota</taxon>
        <taxon>Metazoa</taxon>
        <taxon>Ecdysozoa</taxon>
        <taxon>Arthropoda</taxon>
        <taxon>Hexapoda</taxon>
        <taxon>Insecta</taxon>
        <taxon>Pterygota</taxon>
        <taxon>Neoptera</taxon>
        <taxon>Polyneoptera</taxon>
        <taxon>Dictyoptera</taxon>
        <taxon>Blattodea</taxon>
        <taxon>Blattoidea</taxon>
        <taxon>Termitoidae</taxon>
        <taxon>Termopsidae</taxon>
        <taxon>Zootermopsis</taxon>
    </lineage>
</organism>
<evidence type="ECO:0000256" key="1">
    <source>
        <dbReference type="SAM" id="SignalP"/>
    </source>
</evidence>
<dbReference type="Proteomes" id="UP000027135">
    <property type="component" value="Unassembled WGS sequence"/>
</dbReference>